<dbReference type="EC" id="2.7.13.3" evidence="2"/>
<accession>A0A975BRA8</accession>
<dbReference type="InterPro" id="IPR001610">
    <property type="entry name" value="PAC"/>
</dbReference>
<dbReference type="InterPro" id="IPR001789">
    <property type="entry name" value="Sig_transdc_resp-reg_receiver"/>
</dbReference>
<dbReference type="SUPFAM" id="SSF52172">
    <property type="entry name" value="CheY-like"/>
    <property type="match status" value="2"/>
</dbReference>
<keyword evidence="9" id="KW-0808">Transferase</keyword>
<dbReference type="InterPro" id="IPR035965">
    <property type="entry name" value="PAS-like_dom_sf"/>
</dbReference>
<keyword evidence="3 4" id="KW-0597">Phosphoprotein</keyword>
<dbReference type="Pfam" id="PF02518">
    <property type="entry name" value="HATPase_c"/>
    <property type="match status" value="1"/>
</dbReference>
<dbReference type="SMART" id="SM00388">
    <property type="entry name" value="HisKA"/>
    <property type="match status" value="1"/>
</dbReference>
<feature type="modified residue" description="4-aspartylphosphate" evidence="4">
    <location>
        <position position="58"/>
    </location>
</feature>
<dbReference type="PANTHER" id="PTHR43065">
    <property type="entry name" value="SENSOR HISTIDINE KINASE"/>
    <property type="match status" value="1"/>
</dbReference>
<dbReference type="InterPro" id="IPR036890">
    <property type="entry name" value="HATPase_C_sf"/>
</dbReference>
<dbReference type="Gene3D" id="3.30.565.10">
    <property type="entry name" value="Histidine kinase-like ATPase, C-terminal domain"/>
    <property type="match status" value="1"/>
</dbReference>
<dbReference type="InterPro" id="IPR000014">
    <property type="entry name" value="PAS"/>
</dbReference>
<dbReference type="PROSITE" id="PS50112">
    <property type="entry name" value="PAS"/>
    <property type="match status" value="1"/>
</dbReference>
<dbReference type="SUPFAM" id="SSF47384">
    <property type="entry name" value="Homodimeric domain of signal transducing histidine kinase"/>
    <property type="match status" value="1"/>
</dbReference>
<dbReference type="AlphaFoldDB" id="A0A975BRA8"/>
<gene>
    <name evidence="9" type="ORF">dnm_063230</name>
</gene>
<dbReference type="CDD" id="cd00156">
    <property type="entry name" value="REC"/>
    <property type="match status" value="1"/>
</dbReference>
<protein>
    <recommendedName>
        <fullName evidence="2">histidine kinase</fullName>
        <ecNumber evidence="2">2.7.13.3</ecNumber>
    </recommendedName>
</protein>
<feature type="domain" description="PAS" evidence="7">
    <location>
        <begin position="165"/>
        <end position="216"/>
    </location>
</feature>
<dbReference type="Gene3D" id="3.40.50.2300">
    <property type="match status" value="2"/>
</dbReference>
<dbReference type="CDD" id="cd19920">
    <property type="entry name" value="REC_PA4781-like"/>
    <property type="match status" value="1"/>
</dbReference>
<feature type="domain" description="PAC" evidence="8">
    <location>
        <begin position="243"/>
        <end position="297"/>
    </location>
</feature>
<dbReference type="SUPFAM" id="SSF55785">
    <property type="entry name" value="PYP-like sensor domain (PAS domain)"/>
    <property type="match status" value="1"/>
</dbReference>
<dbReference type="PANTHER" id="PTHR43065:SF42">
    <property type="entry name" value="TWO-COMPONENT SENSOR PPRA"/>
    <property type="match status" value="1"/>
</dbReference>
<evidence type="ECO:0000256" key="1">
    <source>
        <dbReference type="ARBA" id="ARBA00000085"/>
    </source>
</evidence>
<dbReference type="NCBIfam" id="TIGR00229">
    <property type="entry name" value="sensory_box"/>
    <property type="match status" value="1"/>
</dbReference>
<keyword evidence="10" id="KW-1185">Reference proteome</keyword>
<evidence type="ECO:0000259" key="6">
    <source>
        <dbReference type="PROSITE" id="PS50110"/>
    </source>
</evidence>
<feature type="modified residue" description="4-aspartylphosphate" evidence="4">
    <location>
        <position position="607"/>
    </location>
</feature>
<keyword evidence="9" id="KW-0418">Kinase</keyword>
<sequence length="680" mass="76715">MDNDFQRQKILIVDDEPSNIRTLVEILEEDYYIIVATSGAEAIECAASEEPPDLILLDIIMPNMDGYEVCKKLKADKKTWGIPVVFITAMGEDGSEARGFESGAVDYITKPLIPAKVNARVRTHLELKRHRDYLERTLHESTEKLSDSARKLREESSERIRVEEDRKRLMTAIEQASEVFIITDPKGNILYVNPAFEHHTGYSREESLGQDIRMLEKGGYKGIGKKGESVSYKNIWKNIRQGKTWRGVFTHKRKDGQLYKAESAISPVSDSTGKIVNFVCVSRDVTREVELETQLRQAQKLEAIGTLAGGISHDFNNILFSIMGYTELAMANLPPESEISRYLKRVDEAGKRAAELIEQILAFGRKTDLEQHPIRMQTVLREVSKLLRGTLPSTINIQQSIDSKCSPILAASIQIHQVIMNLCTNAYHAMRDDGGVLELKLAETEIDAEQAARYPDLSPGRYVRLTVSDTGHGMNEAVMTKIFDPYFTTKKIGEGTGLGLSMVYGIVQEHRGAISVHSEFGQGTTFHIFFPVHRADSPRFHEERFEHEPQPKGTGSILVVDDEEPIAQLIEMKLKNWGYEVKAYTDSRQALRAFSDAPDDFDLIITDMTMPNLTGIQLAGELLRIRPDVPIILCSGYRDIITEEQAKRSGIREYLKKPFINGELEKVILRLLIQENLKSS</sequence>
<dbReference type="PRINTS" id="PR00344">
    <property type="entry name" value="BCTRLSENSOR"/>
</dbReference>
<feature type="domain" description="Response regulatory" evidence="6">
    <location>
        <begin position="9"/>
        <end position="125"/>
    </location>
</feature>
<dbReference type="SMART" id="SM00091">
    <property type="entry name" value="PAS"/>
    <property type="match status" value="1"/>
</dbReference>
<evidence type="ECO:0000256" key="3">
    <source>
        <dbReference type="ARBA" id="ARBA00022553"/>
    </source>
</evidence>
<reference evidence="9" key="1">
    <citation type="journal article" date="2021" name="Microb. Physiol.">
        <title>Proteogenomic Insights into the Physiology of Marine, Sulfate-Reducing, Filamentous Desulfonema limicola and Desulfonema magnum.</title>
        <authorList>
            <person name="Schnaars V."/>
            <person name="Wohlbrand L."/>
            <person name="Scheve S."/>
            <person name="Hinrichs C."/>
            <person name="Reinhardt R."/>
            <person name="Rabus R."/>
        </authorList>
    </citation>
    <scope>NUCLEOTIDE SEQUENCE</scope>
    <source>
        <strain evidence="9">4be13</strain>
    </source>
</reference>
<name>A0A975BRA8_9BACT</name>
<feature type="domain" description="Response regulatory" evidence="6">
    <location>
        <begin position="556"/>
        <end position="672"/>
    </location>
</feature>
<dbReference type="Pfam" id="PF00512">
    <property type="entry name" value="HisKA"/>
    <property type="match status" value="1"/>
</dbReference>
<dbReference type="InterPro" id="IPR004358">
    <property type="entry name" value="Sig_transdc_His_kin-like_C"/>
</dbReference>
<evidence type="ECO:0000259" key="8">
    <source>
        <dbReference type="PROSITE" id="PS50113"/>
    </source>
</evidence>
<dbReference type="Gene3D" id="3.30.450.20">
    <property type="entry name" value="PAS domain"/>
    <property type="match status" value="1"/>
</dbReference>
<dbReference type="Gene3D" id="1.10.287.130">
    <property type="match status" value="1"/>
</dbReference>
<evidence type="ECO:0000313" key="9">
    <source>
        <dbReference type="EMBL" id="QTA90262.1"/>
    </source>
</evidence>
<dbReference type="Pfam" id="PF13426">
    <property type="entry name" value="PAS_9"/>
    <property type="match status" value="1"/>
</dbReference>
<dbReference type="InterPro" id="IPR000700">
    <property type="entry name" value="PAS-assoc_C"/>
</dbReference>
<dbReference type="CDD" id="cd00130">
    <property type="entry name" value="PAS"/>
    <property type="match status" value="1"/>
</dbReference>
<dbReference type="SMART" id="SM00448">
    <property type="entry name" value="REC"/>
    <property type="match status" value="2"/>
</dbReference>
<evidence type="ECO:0000256" key="4">
    <source>
        <dbReference type="PROSITE-ProRule" id="PRU00169"/>
    </source>
</evidence>
<dbReference type="CDD" id="cd00082">
    <property type="entry name" value="HisKA"/>
    <property type="match status" value="1"/>
</dbReference>
<dbReference type="SUPFAM" id="SSF55874">
    <property type="entry name" value="ATPase domain of HSP90 chaperone/DNA topoisomerase II/histidine kinase"/>
    <property type="match status" value="1"/>
</dbReference>
<dbReference type="GO" id="GO:0000155">
    <property type="term" value="F:phosphorelay sensor kinase activity"/>
    <property type="evidence" value="ECO:0007669"/>
    <property type="project" value="InterPro"/>
</dbReference>
<dbReference type="PROSITE" id="PS50109">
    <property type="entry name" value="HIS_KIN"/>
    <property type="match status" value="1"/>
</dbReference>
<dbReference type="KEGG" id="dmm:dnm_063230"/>
<evidence type="ECO:0000259" key="7">
    <source>
        <dbReference type="PROSITE" id="PS50112"/>
    </source>
</evidence>
<comment type="catalytic activity">
    <reaction evidence="1">
        <text>ATP + protein L-histidine = ADP + protein N-phospho-L-histidine.</text>
        <dbReference type="EC" id="2.7.13.3"/>
    </reaction>
</comment>
<dbReference type="EMBL" id="CP061800">
    <property type="protein sequence ID" value="QTA90262.1"/>
    <property type="molecule type" value="Genomic_DNA"/>
</dbReference>
<dbReference type="SMART" id="SM00086">
    <property type="entry name" value="PAC"/>
    <property type="match status" value="1"/>
</dbReference>
<dbReference type="InterPro" id="IPR011006">
    <property type="entry name" value="CheY-like_superfamily"/>
</dbReference>
<evidence type="ECO:0000259" key="5">
    <source>
        <dbReference type="PROSITE" id="PS50109"/>
    </source>
</evidence>
<dbReference type="SMART" id="SM00387">
    <property type="entry name" value="HATPase_c"/>
    <property type="match status" value="1"/>
</dbReference>
<dbReference type="RefSeq" id="WP_207678540.1">
    <property type="nucleotide sequence ID" value="NZ_CP061800.1"/>
</dbReference>
<evidence type="ECO:0000256" key="2">
    <source>
        <dbReference type="ARBA" id="ARBA00012438"/>
    </source>
</evidence>
<dbReference type="InterPro" id="IPR005467">
    <property type="entry name" value="His_kinase_dom"/>
</dbReference>
<dbReference type="PROSITE" id="PS50110">
    <property type="entry name" value="RESPONSE_REGULATORY"/>
    <property type="match status" value="2"/>
</dbReference>
<dbReference type="InterPro" id="IPR003594">
    <property type="entry name" value="HATPase_dom"/>
</dbReference>
<dbReference type="InterPro" id="IPR036097">
    <property type="entry name" value="HisK_dim/P_sf"/>
</dbReference>
<proteinExistence type="predicted"/>
<dbReference type="InterPro" id="IPR003661">
    <property type="entry name" value="HisK_dim/P_dom"/>
</dbReference>
<evidence type="ECO:0000313" key="10">
    <source>
        <dbReference type="Proteomes" id="UP000663722"/>
    </source>
</evidence>
<organism evidence="9 10">
    <name type="scientific">Desulfonema magnum</name>
    <dbReference type="NCBI Taxonomy" id="45655"/>
    <lineage>
        <taxon>Bacteria</taxon>
        <taxon>Pseudomonadati</taxon>
        <taxon>Thermodesulfobacteriota</taxon>
        <taxon>Desulfobacteria</taxon>
        <taxon>Desulfobacterales</taxon>
        <taxon>Desulfococcaceae</taxon>
        <taxon>Desulfonema</taxon>
    </lineage>
</organism>
<dbReference type="Pfam" id="PF00072">
    <property type="entry name" value="Response_reg"/>
    <property type="match status" value="2"/>
</dbReference>
<dbReference type="Proteomes" id="UP000663722">
    <property type="component" value="Chromosome"/>
</dbReference>
<dbReference type="PROSITE" id="PS50113">
    <property type="entry name" value="PAC"/>
    <property type="match status" value="1"/>
</dbReference>
<feature type="domain" description="Histidine kinase" evidence="5">
    <location>
        <begin position="310"/>
        <end position="534"/>
    </location>
</feature>